<keyword evidence="4" id="KW-1185">Reference proteome</keyword>
<dbReference type="Proteomes" id="UP000002572">
    <property type="component" value="Chromosome"/>
</dbReference>
<reference evidence="3 4" key="1">
    <citation type="submission" date="2010-12" db="EMBL/GenBank/DDBJ databases">
        <title>Complete sequence of Desulfurispirillum indicum S5.</title>
        <authorList>
            <consortium name="US DOE Joint Genome Institute"/>
            <person name="Lucas S."/>
            <person name="Copeland A."/>
            <person name="Lapidus A."/>
            <person name="Cheng J.-F."/>
            <person name="Goodwin L."/>
            <person name="Pitluck S."/>
            <person name="Chertkov O."/>
            <person name="Held B."/>
            <person name="Detter J.C."/>
            <person name="Han C."/>
            <person name="Tapia R."/>
            <person name="Land M."/>
            <person name="Hauser L."/>
            <person name="Kyrpides N."/>
            <person name="Ivanova N."/>
            <person name="Mikhailova N."/>
            <person name="Haggblom M."/>
            <person name="Rauschenbach I."/>
            <person name="Bini E."/>
            <person name="Woyke T."/>
        </authorList>
    </citation>
    <scope>NUCLEOTIDE SEQUENCE [LARGE SCALE GENOMIC DNA]</scope>
    <source>
        <strain evidence="4">ATCC BAA-1389 / DSM 22839 / S5</strain>
    </source>
</reference>
<dbReference type="Pfam" id="PF04468">
    <property type="entry name" value="PSP1"/>
    <property type="match status" value="1"/>
</dbReference>
<dbReference type="eggNOG" id="COG1774">
    <property type="taxonomic scope" value="Bacteria"/>
</dbReference>
<feature type="domain" description="PSP1 C-terminal" evidence="2">
    <location>
        <begin position="60"/>
        <end position="145"/>
    </location>
</feature>
<dbReference type="InterPro" id="IPR007557">
    <property type="entry name" value="PSP1_C"/>
</dbReference>
<evidence type="ECO:0000259" key="2">
    <source>
        <dbReference type="PROSITE" id="PS51411"/>
    </source>
</evidence>
<protein>
    <submittedName>
        <fullName evidence="3">PSP1 domain protein</fullName>
    </submittedName>
</protein>
<proteinExistence type="predicted"/>
<sequence length="421" mass="47339">MKVVSVKFRTAGKLYEFLHNESLELAANDYIIVSLEKGVGIATVVHPPYITDRDKGRVYRRVVRRATEEDVAMHKANLEMEKYAFETALHRIKKHKLPMKLVRVEYLFDATKITFYFTSDGRVDFRELVKDLAQEFKTRIEMRQIGVRDETKLLGGFAPCGRTCCCSTFLRDFAPVSIRMAKEQNLNLSPSKISGLCGRLMCCLVYEHSQYEQALEGMPTIDSEYDDGRIRGTVKKLNPLKRTILVYTHDGKYEEIDLTGKIPKSGAGCSRCHDGKSACMCEHKKAPAIEKAPPADEGDSLAELASLHREKMASLGITEDQASPKIARSQPQEQQPGQEPSAPRSRKRRSGKSSRRSKDRRENKGGERTEQREKKSPTAATGGADSGRNQNFSISRAAPQWKERRSGTVHDHSKGGNSDQK</sequence>
<dbReference type="STRING" id="653733.Selin_0560"/>
<dbReference type="AlphaFoldDB" id="E6W0X6"/>
<evidence type="ECO:0000313" key="3">
    <source>
        <dbReference type="EMBL" id="ADU65308.1"/>
    </source>
</evidence>
<dbReference type="PANTHER" id="PTHR43830:SF3">
    <property type="entry name" value="PROTEIN PSP1"/>
    <property type="match status" value="1"/>
</dbReference>
<dbReference type="PROSITE" id="PS51411">
    <property type="entry name" value="PSP1_C"/>
    <property type="match status" value="1"/>
</dbReference>
<dbReference type="InParanoid" id="E6W0X6"/>
<dbReference type="PANTHER" id="PTHR43830">
    <property type="entry name" value="PROTEIN PSP1"/>
    <property type="match status" value="1"/>
</dbReference>
<feature type="region of interest" description="Disordered" evidence="1">
    <location>
        <begin position="317"/>
        <end position="421"/>
    </location>
</feature>
<dbReference type="KEGG" id="din:Selin_0560"/>
<feature type="compositionally biased region" description="Basic residues" evidence="1">
    <location>
        <begin position="344"/>
        <end position="358"/>
    </location>
</feature>
<organism evidence="3 4">
    <name type="scientific">Desulfurispirillum indicum (strain ATCC BAA-1389 / DSM 22839 / S5)</name>
    <dbReference type="NCBI Taxonomy" id="653733"/>
    <lineage>
        <taxon>Bacteria</taxon>
        <taxon>Pseudomonadati</taxon>
        <taxon>Chrysiogenota</taxon>
        <taxon>Chrysiogenia</taxon>
        <taxon>Chrysiogenales</taxon>
        <taxon>Chrysiogenaceae</taxon>
        <taxon>Desulfurispirillum</taxon>
    </lineage>
</organism>
<dbReference type="GO" id="GO:0005737">
    <property type="term" value="C:cytoplasm"/>
    <property type="evidence" value="ECO:0007669"/>
    <property type="project" value="TreeGrafter"/>
</dbReference>
<name>E6W0X6_DESIS</name>
<dbReference type="HOGENOM" id="CLU_033149_2_1_0"/>
<evidence type="ECO:0000313" key="4">
    <source>
        <dbReference type="Proteomes" id="UP000002572"/>
    </source>
</evidence>
<feature type="compositionally biased region" description="Basic and acidic residues" evidence="1">
    <location>
        <begin position="401"/>
        <end position="421"/>
    </location>
</feature>
<dbReference type="EMBL" id="CP002432">
    <property type="protein sequence ID" value="ADU65308.1"/>
    <property type="molecule type" value="Genomic_DNA"/>
</dbReference>
<evidence type="ECO:0000256" key="1">
    <source>
        <dbReference type="SAM" id="MobiDB-lite"/>
    </source>
</evidence>
<dbReference type="InterPro" id="IPR047767">
    <property type="entry name" value="PSP1-like"/>
</dbReference>
<gene>
    <name evidence="3" type="ordered locus">Selin_0560</name>
</gene>
<dbReference type="NCBIfam" id="NF041131">
    <property type="entry name" value="RicT_YaaT_fam"/>
    <property type="match status" value="1"/>
</dbReference>
<accession>E6W0X6</accession>
<feature type="compositionally biased region" description="Basic and acidic residues" evidence="1">
    <location>
        <begin position="359"/>
        <end position="376"/>
    </location>
</feature>
<feature type="compositionally biased region" description="Low complexity" evidence="1">
    <location>
        <begin position="330"/>
        <end position="340"/>
    </location>
</feature>